<dbReference type="GO" id="GO:0010181">
    <property type="term" value="F:FMN binding"/>
    <property type="evidence" value="ECO:0007669"/>
    <property type="project" value="InterPro"/>
</dbReference>
<name>A0A7S2TSX1_9EUKA</name>
<feature type="compositionally biased region" description="Low complexity" evidence="1">
    <location>
        <begin position="165"/>
        <end position="174"/>
    </location>
</feature>
<dbReference type="Gene3D" id="2.30.110.10">
    <property type="entry name" value="Electron Transport, Fmn-binding Protein, Chain A"/>
    <property type="match status" value="1"/>
</dbReference>
<sequence length="264" mass="28709">MDGQRAEAKTRDGIVCITDRRQLSRLLYPNPVCLLSVAPEGKTPNVMTISWLTAADNNGTVLLSMNKRRHTASLLGEGAMFVLSVPTYKLRNLVLRIGKLTGAKWDKFSTLKLASCSPGWEHPSGSSPSETDTSPVAKRAKTDEKTATSGPGQQPTSASHPGVQTTKPKATTTPKEPEGTSRSYRLVAVSDCVCHIVCQLEKMVDEFIDGHWLLRATMKKAWVRETHWSGKNFCPKTAQGGDEDLLTFLGSQKFGRLAAPVAEG</sequence>
<feature type="compositionally biased region" description="Polar residues" evidence="1">
    <location>
        <begin position="124"/>
        <end position="134"/>
    </location>
</feature>
<dbReference type="AlphaFoldDB" id="A0A7S2TSX1"/>
<organism evidence="3">
    <name type="scientific">Lotharella oceanica</name>
    <dbReference type="NCBI Taxonomy" id="641309"/>
    <lineage>
        <taxon>Eukaryota</taxon>
        <taxon>Sar</taxon>
        <taxon>Rhizaria</taxon>
        <taxon>Cercozoa</taxon>
        <taxon>Chlorarachniophyceae</taxon>
        <taxon>Lotharella</taxon>
    </lineage>
</organism>
<evidence type="ECO:0000313" key="3">
    <source>
        <dbReference type="EMBL" id="CAD9768470.1"/>
    </source>
</evidence>
<dbReference type="PANTHER" id="PTHR43241:SF1">
    <property type="entry name" value="FLAVIN REDUCTASE LIKE DOMAIN-CONTAINING PROTEIN"/>
    <property type="match status" value="1"/>
</dbReference>
<dbReference type="EMBL" id="HBHP01020057">
    <property type="protein sequence ID" value="CAD9768470.1"/>
    <property type="molecule type" value="Transcribed_RNA"/>
</dbReference>
<dbReference type="InterPro" id="IPR012349">
    <property type="entry name" value="Split_barrel_FMN-bd"/>
</dbReference>
<feature type="region of interest" description="Disordered" evidence="1">
    <location>
        <begin position="116"/>
        <end position="181"/>
    </location>
</feature>
<dbReference type="InterPro" id="IPR002563">
    <property type="entry name" value="Flavin_Rdtase-like_dom"/>
</dbReference>
<accession>A0A7S2TSX1</accession>
<dbReference type="Pfam" id="PF01613">
    <property type="entry name" value="Flavin_Reduct"/>
    <property type="match status" value="1"/>
</dbReference>
<gene>
    <name evidence="3" type="ORF">LSP00402_LOCUS12450</name>
</gene>
<protein>
    <recommendedName>
        <fullName evidence="2">Flavin reductase like domain-containing protein</fullName>
    </recommendedName>
</protein>
<proteinExistence type="predicted"/>
<evidence type="ECO:0000256" key="1">
    <source>
        <dbReference type="SAM" id="MobiDB-lite"/>
    </source>
</evidence>
<feature type="domain" description="Flavin reductase like" evidence="2">
    <location>
        <begin position="28"/>
        <end position="111"/>
    </location>
</feature>
<dbReference type="SUPFAM" id="SSF50475">
    <property type="entry name" value="FMN-binding split barrel"/>
    <property type="match status" value="1"/>
</dbReference>
<dbReference type="InterPro" id="IPR053310">
    <property type="entry name" value="Flavoredoxin-like"/>
</dbReference>
<dbReference type="PANTHER" id="PTHR43241">
    <property type="entry name" value="FLAVIN REDUCTASE DOMAIN PROTEIN"/>
    <property type="match status" value="1"/>
</dbReference>
<feature type="compositionally biased region" description="Polar residues" evidence="1">
    <location>
        <begin position="147"/>
        <end position="164"/>
    </location>
</feature>
<evidence type="ECO:0000259" key="2">
    <source>
        <dbReference type="Pfam" id="PF01613"/>
    </source>
</evidence>
<reference evidence="3" key="1">
    <citation type="submission" date="2021-01" db="EMBL/GenBank/DDBJ databases">
        <authorList>
            <person name="Corre E."/>
            <person name="Pelletier E."/>
            <person name="Niang G."/>
            <person name="Scheremetjew M."/>
            <person name="Finn R."/>
            <person name="Kale V."/>
            <person name="Holt S."/>
            <person name="Cochrane G."/>
            <person name="Meng A."/>
            <person name="Brown T."/>
            <person name="Cohen L."/>
        </authorList>
    </citation>
    <scope>NUCLEOTIDE SEQUENCE</scope>
    <source>
        <strain evidence="3">CCMP622</strain>
    </source>
</reference>